<dbReference type="GO" id="GO:0030435">
    <property type="term" value="P:sporulation resulting in formation of a cellular spore"/>
    <property type="evidence" value="ECO:0007669"/>
    <property type="project" value="UniProtKB-KW"/>
</dbReference>
<reference evidence="7" key="1">
    <citation type="submission" date="2021-03" db="EMBL/GenBank/DDBJ databases">
        <title>Streptomyces poriferae sp. nov., a novel marine sponge-derived Actinobacteria species with anti-MRSA activity.</title>
        <authorList>
            <person name="Sandoval-Powers M."/>
            <person name="Kralova S."/>
            <person name="Nguyen G.-S."/>
            <person name="Fawwal D."/>
            <person name="Degnes K."/>
            <person name="Klinkenberg G."/>
            <person name="Sletta H."/>
            <person name="Wentzel A."/>
            <person name="Liles M.R."/>
        </authorList>
    </citation>
    <scope>NUCLEOTIDE SEQUENCE</scope>
    <source>
        <strain evidence="7">DSM 41794</strain>
    </source>
</reference>
<evidence type="ECO:0000313" key="7">
    <source>
        <dbReference type="EMBL" id="MBO0514644.1"/>
    </source>
</evidence>
<comment type="similarity">
    <text evidence="2">Belongs to the SsgA family.</text>
</comment>
<keyword evidence="4" id="KW-0749">Sporulation</keyword>
<comment type="caution">
    <text evidence="7">The sequence shown here is derived from an EMBL/GenBank/DDBJ whole genome shotgun (WGS) entry which is preliminary data.</text>
</comment>
<dbReference type="GO" id="GO:0000917">
    <property type="term" value="P:division septum assembly"/>
    <property type="evidence" value="ECO:0007669"/>
    <property type="project" value="UniProtKB-KW"/>
</dbReference>
<organism evidence="7 8">
    <name type="scientific">Streptomyces beijiangensis</name>
    <dbReference type="NCBI Taxonomy" id="163361"/>
    <lineage>
        <taxon>Bacteria</taxon>
        <taxon>Bacillati</taxon>
        <taxon>Actinomycetota</taxon>
        <taxon>Actinomycetes</taxon>
        <taxon>Kitasatosporales</taxon>
        <taxon>Streptomycetaceae</taxon>
        <taxon>Streptomyces</taxon>
    </lineage>
</organism>
<dbReference type="Pfam" id="PF04686">
    <property type="entry name" value="SsgA"/>
    <property type="match status" value="1"/>
</dbReference>
<keyword evidence="5" id="KW-0717">Septation</keyword>
<protein>
    <submittedName>
        <fullName evidence="7">SsgA family sporulation/cell division regulator</fullName>
    </submittedName>
</protein>
<dbReference type="RefSeq" id="WP_206964229.1">
    <property type="nucleotide sequence ID" value="NZ_BAAAJJ010000001.1"/>
</dbReference>
<evidence type="ECO:0000256" key="3">
    <source>
        <dbReference type="ARBA" id="ARBA00022618"/>
    </source>
</evidence>
<dbReference type="GO" id="GO:0030428">
    <property type="term" value="C:cell septum"/>
    <property type="evidence" value="ECO:0007669"/>
    <property type="project" value="UniProtKB-SubCell"/>
</dbReference>
<accession>A0A939FAK3</accession>
<dbReference type="InterPro" id="IPR038658">
    <property type="entry name" value="SsgB_sf"/>
</dbReference>
<evidence type="ECO:0000256" key="6">
    <source>
        <dbReference type="ARBA" id="ARBA00023306"/>
    </source>
</evidence>
<keyword evidence="3" id="KW-0132">Cell division</keyword>
<dbReference type="AlphaFoldDB" id="A0A939FAK3"/>
<keyword evidence="6" id="KW-0131">Cell cycle</keyword>
<sequence>MSPASTAIEGHTRGQIISDAIGHRSVPVALRYDPSAGPADIHVVFPGGSDWAFSRELLITGLRTPVRSGNVGMWPCGRVQTVLEFHSDQGAALVQFDSSALIRFLRRTYENEEVPRALSGHGGRLH</sequence>
<proteinExistence type="inferred from homology"/>
<dbReference type="Proteomes" id="UP000664167">
    <property type="component" value="Unassembled WGS sequence"/>
</dbReference>
<evidence type="ECO:0000256" key="2">
    <source>
        <dbReference type="ARBA" id="ARBA00009323"/>
    </source>
</evidence>
<dbReference type="Gene3D" id="2.30.31.20">
    <property type="entry name" value="Sporulation-specific cell division protein SsgB"/>
    <property type="match status" value="1"/>
</dbReference>
<comment type="subcellular location">
    <subcellularLocation>
        <location evidence="1">Cell septum</location>
    </subcellularLocation>
</comment>
<keyword evidence="8" id="KW-1185">Reference proteome</keyword>
<evidence type="ECO:0000313" key="8">
    <source>
        <dbReference type="Proteomes" id="UP000664167"/>
    </source>
</evidence>
<evidence type="ECO:0000256" key="4">
    <source>
        <dbReference type="ARBA" id="ARBA00022969"/>
    </source>
</evidence>
<gene>
    <name evidence="7" type="ORF">J0695_23015</name>
</gene>
<dbReference type="InterPro" id="IPR006776">
    <property type="entry name" value="SsgB"/>
</dbReference>
<evidence type="ECO:0000256" key="5">
    <source>
        <dbReference type="ARBA" id="ARBA00023210"/>
    </source>
</evidence>
<dbReference type="EMBL" id="JAFLRJ010000219">
    <property type="protein sequence ID" value="MBO0514644.1"/>
    <property type="molecule type" value="Genomic_DNA"/>
</dbReference>
<name>A0A939FAK3_9ACTN</name>
<evidence type="ECO:0000256" key="1">
    <source>
        <dbReference type="ARBA" id="ARBA00004431"/>
    </source>
</evidence>